<evidence type="ECO:0000313" key="3">
    <source>
        <dbReference type="EMBL" id="PDO11167.1"/>
    </source>
</evidence>
<evidence type="ECO:0000256" key="2">
    <source>
        <dbReference type="SAM" id="Phobius"/>
    </source>
</evidence>
<protein>
    <recommendedName>
        <fullName evidence="5">YlaH-like protein</fullName>
    </recommendedName>
</protein>
<proteinExistence type="predicted"/>
<dbReference type="EMBL" id="MOXJ01000004">
    <property type="protein sequence ID" value="PDO11167.1"/>
    <property type="molecule type" value="Genomic_DNA"/>
</dbReference>
<dbReference type="Pfam" id="PF14036">
    <property type="entry name" value="YlaH"/>
    <property type="match status" value="1"/>
</dbReference>
<dbReference type="InterPro" id="IPR025620">
    <property type="entry name" value="YlaH"/>
</dbReference>
<reference evidence="3 4" key="1">
    <citation type="submission" date="2016-12" db="EMBL/GenBank/DDBJ databases">
        <title>Candidatus Reconcilibacillus cellulovorans genome.</title>
        <authorList>
            <person name="Kolinko S."/>
            <person name="Wu Y.-W."/>
            <person name="Tachea F."/>
            <person name="Denzel E."/>
            <person name="Hiras J."/>
            <person name="Baecker N."/>
            <person name="Chan L.J."/>
            <person name="Eichorst S.A."/>
            <person name="Frey D."/>
            <person name="Adams P.D."/>
            <person name="Pray T."/>
            <person name="Tanjore D."/>
            <person name="Petzold C.J."/>
            <person name="Gladden J.M."/>
            <person name="Simmons B.A."/>
            <person name="Singer S.W."/>
        </authorList>
    </citation>
    <scope>NUCLEOTIDE SEQUENCE [LARGE SCALE GENOMIC DNA]</scope>
    <source>
        <strain evidence="3">JTherm</strain>
    </source>
</reference>
<dbReference type="Proteomes" id="UP000243688">
    <property type="component" value="Unassembled WGS sequence"/>
</dbReference>
<keyword evidence="2" id="KW-0472">Membrane</keyword>
<evidence type="ECO:0000256" key="1">
    <source>
        <dbReference type="SAM" id="MobiDB-lite"/>
    </source>
</evidence>
<evidence type="ECO:0000313" key="4">
    <source>
        <dbReference type="Proteomes" id="UP000243688"/>
    </source>
</evidence>
<feature type="region of interest" description="Disordered" evidence="1">
    <location>
        <begin position="89"/>
        <end position="120"/>
    </location>
</feature>
<organism evidence="3 4">
    <name type="scientific">Candidatus Reconcilbacillus cellulovorans</name>
    <dbReference type="NCBI Taxonomy" id="1906605"/>
    <lineage>
        <taxon>Bacteria</taxon>
        <taxon>Bacillati</taxon>
        <taxon>Bacillota</taxon>
        <taxon>Bacilli</taxon>
        <taxon>Bacillales</taxon>
        <taxon>Paenibacillaceae</taxon>
        <taxon>Candidatus Reconcilbacillus</taxon>
    </lineage>
</organism>
<comment type="caution">
    <text evidence="3">The sequence shown here is derived from an EMBL/GenBank/DDBJ whole genome shotgun (WGS) entry which is preliminary data.</text>
</comment>
<keyword evidence="2" id="KW-0812">Transmembrane</keyword>
<feature type="transmembrane region" description="Helical" evidence="2">
    <location>
        <begin position="39"/>
        <end position="57"/>
    </location>
</feature>
<keyword evidence="2" id="KW-1133">Transmembrane helix</keyword>
<gene>
    <name evidence="3" type="ORF">BLM47_02890</name>
</gene>
<evidence type="ECO:0008006" key="5">
    <source>
        <dbReference type="Google" id="ProtNLM"/>
    </source>
</evidence>
<dbReference type="AlphaFoldDB" id="A0A2A6E330"/>
<feature type="transmembrane region" description="Helical" evidence="2">
    <location>
        <begin position="63"/>
        <end position="83"/>
    </location>
</feature>
<accession>A0A2A6E330</accession>
<sequence>MNAWLADHPVVAWLIIFALSSFVYARVFRVRRLPVLKEALVYALIALGSLLLLFFQVEVGLPIVPSLLVAVGMMAVFGVRRWAERRFGRRARDAVPDDAAPDGQMSGDRAPDSPAGEGRR</sequence>
<feature type="transmembrane region" description="Helical" evidence="2">
    <location>
        <begin position="6"/>
        <end position="27"/>
    </location>
</feature>
<name>A0A2A6E330_9BACL</name>